<evidence type="ECO:0000256" key="6">
    <source>
        <dbReference type="ARBA" id="ARBA00022989"/>
    </source>
</evidence>
<evidence type="ECO:0000256" key="8">
    <source>
        <dbReference type="SAM" id="Phobius"/>
    </source>
</evidence>
<reference evidence="11 12" key="1">
    <citation type="submission" date="2015-09" db="EMBL/GenBank/DDBJ databases">
        <authorList>
            <consortium name="Pathogen Informatics"/>
        </authorList>
    </citation>
    <scope>NUCLEOTIDE SEQUENCE [LARGE SCALE GENOMIC DNA]</scope>
    <source>
        <strain evidence="11 12">2789STDY5834835</strain>
    </source>
</reference>
<dbReference type="Gene3D" id="2.60.200.20">
    <property type="match status" value="2"/>
</dbReference>
<dbReference type="InterPro" id="IPR017871">
    <property type="entry name" value="ABC_transporter-like_CS"/>
</dbReference>
<dbReference type="AlphaFoldDB" id="A0A174CS25"/>
<dbReference type="Pfam" id="PF01061">
    <property type="entry name" value="ABC2_membrane"/>
    <property type="match status" value="1"/>
</dbReference>
<dbReference type="GO" id="GO:0016887">
    <property type="term" value="F:ATP hydrolysis activity"/>
    <property type="evidence" value="ECO:0007669"/>
    <property type="project" value="InterPro"/>
</dbReference>
<keyword evidence="3 8" id="KW-0812">Transmembrane</keyword>
<name>A0A174CS25_9FIRM</name>
<keyword evidence="4" id="KW-0547">Nucleotide-binding</keyword>
<dbReference type="InterPro" id="IPR027417">
    <property type="entry name" value="P-loop_NTPase"/>
</dbReference>
<dbReference type="PROSITE" id="PS50006">
    <property type="entry name" value="FHA_DOMAIN"/>
    <property type="match status" value="2"/>
</dbReference>
<dbReference type="SMART" id="SM00240">
    <property type="entry name" value="FHA"/>
    <property type="match status" value="2"/>
</dbReference>
<dbReference type="SUPFAM" id="SSF49879">
    <property type="entry name" value="SMAD/FHA domain"/>
    <property type="match status" value="2"/>
</dbReference>
<evidence type="ECO:0000256" key="3">
    <source>
        <dbReference type="ARBA" id="ARBA00022692"/>
    </source>
</evidence>
<feature type="domain" description="ABC transporter" evidence="10">
    <location>
        <begin position="240"/>
        <end position="476"/>
    </location>
</feature>
<dbReference type="InterPro" id="IPR013525">
    <property type="entry name" value="ABC2_TM"/>
</dbReference>
<evidence type="ECO:0000256" key="1">
    <source>
        <dbReference type="ARBA" id="ARBA00004141"/>
    </source>
</evidence>
<dbReference type="EC" id="3.6.3.19" evidence="11"/>
<evidence type="ECO:0000313" key="11">
    <source>
        <dbReference type="EMBL" id="CUO15944.1"/>
    </source>
</evidence>
<dbReference type="InterPro" id="IPR003593">
    <property type="entry name" value="AAA+_ATPase"/>
</dbReference>
<feature type="domain" description="FHA" evidence="9">
    <location>
        <begin position="154"/>
        <end position="203"/>
    </location>
</feature>
<dbReference type="PANTHER" id="PTHR48041">
    <property type="entry name" value="ABC TRANSPORTER G FAMILY MEMBER 28"/>
    <property type="match status" value="1"/>
</dbReference>
<organism evidence="11 12">
    <name type="scientific">Anaerobutyricum hallii</name>
    <dbReference type="NCBI Taxonomy" id="39488"/>
    <lineage>
        <taxon>Bacteria</taxon>
        <taxon>Bacillati</taxon>
        <taxon>Bacillota</taxon>
        <taxon>Clostridia</taxon>
        <taxon>Lachnospirales</taxon>
        <taxon>Lachnospiraceae</taxon>
        <taxon>Anaerobutyricum</taxon>
    </lineage>
</organism>
<proteinExistence type="predicted"/>
<gene>
    <name evidence="11" type="primary">malK</name>
    <name evidence="11" type="ORF">ERS852450_01273</name>
</gene>
<feature type="transmembrane region" description="Helical" evidence="8">
    <location>
        <begin position="682"/>
        <end position="701"/>
    </location>
</feature>
<protein>
    <submittedName>
        <fullName evidence="11">Maltose/maltodextrin import ATP-binding protein MalK</fullName>
        <ecNumber evidence="11">3.6.3.19</ecNumber>
    </submittedName>
</protein>
<dbReference type="EMBL" id="CYZL01000009">
    <property type="protein sequence ID" value="CUO15944.1"/>
    <property type="molecule type" value="Genomic_DNA"/>
</dbReference>
<dbReference type="InterPro" id="IPR000253">
    <property type="entry name" value="FHA_dom"/>
</dbReference>
<dbReference type="Pfam" id="PF00498">
    <property type="entry name" value="FHA"/>
    <property type="match status" value="2"/>
</dbReference>
<dbReference type="InterPro" id="IPR008984">
    <property type="entry name" value="SMAD_FHA_dom_sf"/>
</dbReference>
<dbReference type="PROSITE" id="PS00211">
    <property type="entry name" value="ABC_TRANSPORTER_1"/>
    <property type="match status" value="1"/>
</dbReference>
<evidence type="ECO:0000313" key="12">
    <source>
        <dbReference type="Proteomes" id="UP000095679"/>
    </source>
</evidence>
<dbReference type="SUPFAM" id="SSF52540">
    <property type="entry name" value="P-loop containing nucleoside triphosphate hydrolases"/>
    <property type="match status" value="1"/>
</dbReference>
<feature type="transmembrane region" description="Helical" evidence="8">
    <location>
        <begin position="606"/>
        <end position="632"/>
    </location>
</feature>
<sequence length="781" mass="88074">MEETYTQAIDVRQYKRSGTHLNLLVVSKKEGLSEIPLEEFHKDRIFVGRDASKCGIALDSKIVSSVHAKIKIENGAIYFADLGSTNGTYIMRSGSYVRMKENRYVGPLKEGMMFLLGGKGKKNNDPENEAILFIVTSADNANSWKKYPLFDEEYVIGKDKDCDIVFNHPAVSHHHARVYKRGHQFFVEDLNSTNGVFVNGVAVRGTKEIHEKDTIQIGLQLIVFSCETLICKTETEGIQLTMCDLVKKVDGGKKTILSDVNCTIESNEFVAIVGGSGAGKSTLLKTLGGYDKFYEGDVFYNGISLKRHYNVLKNIIGYVPQEDIVFENLTLKKMLYYTAKMKMPDNTSMQEIEDRIQEVLRLIELTEHQNTMIKNLSGGQKKRASIAVELLADPGMFFLDEPTSGLDPGTEQKLMRVLNRLSKTQGKTIVMVTHTTQSLDLCDKIIFMGKKGRLAFMGTPEEAKMFFGTESLIEIYNLLEEDTESWAGQFDRFNPIPEIPQMQEESVEKPKRKSAIKQLFTLTKRYGELVKNDLPRLGLLMIQPILIAILIKVVASDDVFDIYEPTQQILFTFSCSGIWIGIFNTIQEVCKERAIVKREYMSNLRLTTYILSKYAIQLLISLAQTFIFVGLFSVLMGNLPSSGVKTSCFAEVFITMWLTIYSSSALGLLVSSIMKNGDRAMAVSPFLLIIQLLFSGILFPLKGASEIISYFTVSRWSVEALGNVVDLNGLKHKYQQIHYKPDDMFLHNWPHLSHTWLILVAFIVVLAVLSIICLRNVSKDR</sequence>
<dbReference type="InterPro" id="IPR003439">
    <property type="entry name" value="ABC_transporter-like_ATP-bd"/>
</dbReference>
<keyword evidence="6 8" id="KW-1133">Transmembrane helix</keyword>
<evidence type="ECO:0000256" key="2">
    <source>
        <dbReference type="ARBA" id="ARBA00022448"/>
    </source>
</evidence>
<evidence type="ECO:0000259" key="10">
    <source>
        <dbReference type="PROSITE" id="PS50893"/>
    </source>
</evidence>
<dbReference type="PANTHER" id="PTHR48041:SF139">
    <property type="entry name" value="PROTEIN SCARLET"/>
    <property type="match status" value="1"/>
</dbReference>
<dbReference type="RefSeq" id="WP_055298459.1">
    <property type="nucleotide sequence ID" value="NZ_BLYK01000001.1"/>
</dbReference>
<dbReference type="PROSITE" id="PS50893">
    <property type="entry name" value="ABC_TRANSPORTER_2"/>
    <property type="match status" value="1"/>
</dbReference>
<dbReference type="CDD" id="cd00060">
    <property type="entry name" value="FHA"/>
    <property type="match status" value="2"/>
</dbReference>
<keyword evidence="11" id="KW-0378">Hydrolase</keyword>
<dbReference type="SMART" id="SM00382">
    <property type="entry name" value="AAA"/>
    <property type="match status" value="1"/>
</dbReference>
<dbReference type="GO" id="GO:0016020">
    <property type="term" value="C:membrane"/>
    <property type="evidence" value="ECO:0007669"/>
    <property type="project" value="UniProtKB-SubCell"/>
</dbReference>
<evidence type="ECO:0000259" key="9">
    <source>
        <dbReference type="PROSITE" id="PS50006"/>
    </source>
</evidence>
<keyword evidence="5 11" id="KW-0067">ATP-binding</keyword>
<feature type="transmembrane region" description="Helical" evidence="8">
    <location>
        <begin position="652"/>
        <end position="670"/>
    </location>
</feature>
<keyword evidence="7 8" id="KW-0472">Membrane</keyword>
<comment type="subcellular location">
    <subcellularLocation>
        <location evidence="1">Membrane</location>
        <topology evidence="1">Multi-pass membrane protein</topology>
    </subcellularLocation>
</comment>
<feature type="domain" description="FHA" evidence="9">
    <location>
        <begin position="45"/>
        <end position="90"/>
    </location>
</feature>
<evidence type="ECO:0000256" key="5">
    <source>
        <dbReference type="ARBA" id="ARBA00022840"/>
    </source>
</evidence>
<feature type="transmembrane region" description="Helical" evidence="8">
    <location>
        <begin position="567"/>
        <end position="586"/>
    </location>
</feature>
<dbReference type="GO" id="GO:0005524">
    <property type="term" value="F:ATP binding"/>
    <property type="evidence" value="ECO:0007669"/>
    <property type="project" value="UniProtKB-KW"/>
</dbReference>
<dbReference type="Gene3D" id="3.40.50.300">
    <property type="entry name" value="P-loop containing nucleotide triphosphate hydrolases"/>
    <property type="match status" value="1"/>
</dbReference>
<dbReference type="InterPro" id="IPR050352">
    <property type="entry name" value="ABCG_transporters"/>
</dbReference>
<feature type="transmembrane region" description="Helical" evidence="8">
    <location>
        <begin position="754"/>
        <end position="774"/>
    </location>
</feature>
<evidence type="ECO:0000256" key="7">
    <source>
        <dbReference type="ARBA" id="ARBA00023136"/>
    </source>
</evidence>
<accession>A0A174CS25</accession>
<dbReference type="Proteomes" id="UP000095679">
    <property type="component" value="Unassembled WGS sequence"/>
</dbReference>
<keyword evidence="2" id="KW-0813">Transport</keyword>
<dbReference type="Pfam" id="PF00005">
    <property type="entry name" value="ABC_tran"/>
    <property type="match status" value="1"/>
</dbReference>
<dbReference type="GO" id="GO:0140359">
    <property type="term" value="F:ABC-type transporter activity"/>
    <property type="evidence" value="ECO:0007669"/>
    <property type="project" value="InterPro"/>
</dbReference>
<evidence type="ECO:0000256" key="4">
    <source>
        <dbReference type="ARBA" id="ARBA00022741"/>
    </source>
</evidence>